<dbReference type="InterPro" id="IPR038765">
    <property type="entry name" value="Papain-like_cys_pep_sf"/>
</dbReference>
<protein>
    <submittedName>
        <fullName evidence="1">Uncharacterized protein</fullName>
    </submittedName>
</protein>
<dbReference type="EMBL" id="BARS01043009">
    <property type="protein sequence ID" value="GAG35017.1"/>
    <property type="molecule type" value="Genomic_DNA"/>
</dbReference>
<reference evidence="1" key="1">
    <citation type="journal article" date="2014" name="Front. Microbiol.">
        <title>High frequency of phylogenetically diverse reductive dehalogenase-homologous genes in deep subseafloor sedimentary metagenomes.</title>
        <authorList>
            <person name="Kawai M."/>
            <person name="Futagami T."/>
            <person name="Toyoda A."/>
            <person name="Takaki Y."/>
            <person name="Nishi S."/>
            <person name="Hori S."/>
            <person name="Arai W."/>
            <person name="Tsubouchi T."/>
            <person name="Morono Y."/>
            <person name="Uchiyama I."/>
            <person name="Ito T."/>
            <person name="Fujiyama A."/>
            <person name="Inagaki F."/>
            <person name="Takami H."/>
        </authorList>
    </citation>
    <scope>NUCLEOTIDE SEQUENCE</scope>
    <source>
        <strain evidence="1">Expedition CK06-06</strain>
    </source>
</reference>
<feature type="non-terminal residue" evidence="1">
    <location>
        <position position="1"/>
    </location>
</feature>
<sequence>IGNAWLAQYRGRGWISRAIQYATGGPHSHSAMLRRNPASVDVLELREFHGGRVRPLRAEVAKHPGRIDLFSPNACERWSGNHYDDPASDWDAAGAVHYMELLAKLPYGYRSVLRIALRQAPLIWRLYPIETCDVICQQSRQIRPFCSHAVALALRLGGHVDCVPRLPDYLTTPNDLTHSLFFRYEFTLEP</sequence>
<dbReference type="SUPFAM" id="SSF54001">
    <property type="entry name" value="Cysteine proteinases"/>
    <property type="match status" value="1"/>
</dbReference>
<gene>
    <name evidence="1" type="ORF">S01H1_65172</name>
</gene>
<dbReference type="Gene3D" id="3.90.1720.10">
    <property type="entry name" value="endopeptidase domain like (from Nostoc punctiforme)"/>
    <property type="match status" value="1"/>
</dbReference>
<accession>X0XI19</accession>
<evidence type="ECO:0000313" key="1">
    <source>
        <dbReference type="EMBL" id="GAG35017.1"/>
    </source>
</evidence>
<dbReference type="AlphaFoldDB" id="X0XI19"/>
<name>X0XI19_9ZZZZ</name>
<comment type="caution">
    <text evidence="1">The sequence shown here is derived from an EMBL/GenBank/DDBJ whole genome shotgun (WGS) entry which is preliminary data.</text>
</comment>
<organism evidence="1">
    <name type="scientific">marine sediment metagenome</name>
    <dbReference type="NCBI Taxonomy" id="412755"/>
    <lineage>
        <taxon>unclassified sequences</taxon>
        <taxon>metagenomes</taxon>
        <taxon>ecological metagenomes</taxon>
    </lineage>
</organism>
<proteinExistence type="predicted"/>